<dbReference type="OrthoDB" id="8819837at2"/>
<dbReference type="SUPFAM" id="SSF143120">
    <property type="entry name" value="YefM-like"/>
    <property type="match status" value="1"/>
</dbReference>
<keyword evidence="4" id="KW-1185">Reference proteome</keyword>
<evidence type="ECO:0000256" key="2">
    <source>
        <dbReference type="RuleBase" id="RU362080"/>
    </source>
</evidence>
<gene>
    <name evidence="3" type="ORF">C6571_14325</name>
</gene>
<dbReference type="Gene3D" id="3.40.1620.10">
    <property type="entry name" value="YefM-like domain"/>
    <property type="match status" value="1"/>
</dbReference>
<sequence>MDIMSMLNDYHQEAVMTWNIASAKQQFSEVVRLTAEEPQAIYNRDKPVAVMISAQDFADFERWRAERDRPKLAQQFDEIRALLAADGQDGIEIPPRTTRYNAMVDDPHYWDEPTDSARKD</sequence>
<dbReference type="AlphaFoldDB" id="A0A2S0N2D9"/>
<dbReference type="EMBL" id="CP027669">
    <property type="protein sequence ID" value="AVO42314.1"/>
    <property type="molecule type" value="Genomic_DNA"/>
</dbReference>
<dbReference type="InterPro" id="IPR006442">
    <property type="entry name" value="Antitoxin_Phd/YefM"/>
</dbReference>
<comment type="function">
    <text evidence="2">Antitoxin component of a type II toxin-antitoxin (TA) system.</text>
</comment>
<comment type="similarity">
    <text evidence="1 2">Belongs to the phD/YefM antitoxin family.</text>
</comment>
<accession>A0A2S0N2D9</accession>
<reference evidence="3 4" key="1">
    <citation type="submission" date="2018-03" db="EMBL/GenBank/DDBJ databases">
        <title>Genome sequencing of Simplicispira sp.</title>
        <authorList>
            <person name="Kim S.-J."/>
            <person name="Heo J."/>
            <person name="Kwon S.-W."/>
        </authorList>
    </citation>
    <scope>NUCLEOTIDE SEQUENCE [LARGE SCALE GENOMIC DNA]</scope>
    <source>
        <strain evidence="3 4">SC1-8</strain>
    </source>
</reference>
<evidence type="ECO:0000313" key="3">
    <source>
        <dbReference type="EMBL" id="AVO42314.1"/>
    </source>
</evidence>
<dbReference type="InterPro" id="IPR036165">
    <property type="entry name" value="YefM-like_sf"/>
</dbReference>
<dbReference type="KEGG" id="simp:C6571_14325"/>
<protein>
    <recommendedName>
        <fullName evidence="2">Antitoxin</fullName>
    </recommendedName>
</protein>
<organism evidence="3 4">
    <name type="scientific">Simplicispira suum</name>
    <dbReference type="NCBI Taxonomy" id="2109915"/>
    <lineage>
        <taxon>Bacteria</taxon>
        <taxon>Pseudomonadati</taxon>
        <taxon>Pseudomonadota</taxon>
        <taxon>Betaproteobacteria</taxon>
        <taxon>Burkholderiales</taxon>
        <taxon>Comamonadaceae</taxon>
        <taxon>Simplicispira</taxon>
    </lineage>
</organism>
<evidence type="ECO:0000256" key="1">
    <source>
        <dbReference type="ARBA" id="ARBA00009981"/>
    </source>
</evidence>
<evidence type="ECO:0000313" key="4">
    <source>
        <dbReference type="Proteomes" id="UP000239326"/>
    </source>
</evidence>
<dbReference type="Pfam" id="PF02604">
    <property type="entry name" value="PhdYeFM_antitox"/>
    <property type="match status" value="1"/>
</dbReference>
<dbReference type="NCBIfam" id="TIGR01552">
    <property type="entry name" value="phd_fam"/>
    <property type="match status" value="1"/>
</dbReference>
<name>A0A2S0N2D9_9BURK</name>
<proteinExistence type="inferred from homology"/>
<dbReference type="Proteomes" id="UP000239326">
    <property type="component" value="Chromosome"/>
</dbReference>